<dbReference type="AlphaFoldDB" id="A0AAJ6B4S3"/>
<dbReference type="SUPFAM" id="SSF54631">
    <property type="entry name" value="CBS-domain pair"/>
    <property type="match status" value="1"/>
</dbReference>
<feature type="transmembrane region" description="Helical" evidence="11">
    <location>
        <begin position="88"/>
        <end position="109"/>
    </location>
</feature>
<proteinExistence type="inferred from homology"/>
<dbReference type="GO" id="GO:0005886">
    <property type="term" value="C:plasma membrane"/>
    <property type="evidence" value="ECO:0007669"/>
    <property type="project" value="UniProtKB-SubCell"/>
</dbReference>
<evidence type="ECO:0000256" key="10">
    <source>
        <dbReference type="PROSITE-ProRule" id="PRU01193"/>
    </source>
</evidence>
<feature type="transmembrane region" description="Helical" evidence="11">
    <location>
        <begin position="57"/>
        <end position="81"/>
    </location>
</feature>
<evidence type="ECO:0000259" key="12">
    <source>
        <dbReference type="PROSITE" id="PS51371"/>
    </source>
</evidence>
<keyword evidence="5" id="KW-0677">Repeat</keyword>
<sequence>MTEALLLIAAVALVALGGLMAALDAALGVTSRADVAELSQTGRNRTSLGRIAADPEAHGNAVVFIRILAETTAAVLVMGAFTLLFDSIWWAMLAAALLMTAVSFVLVGASPRSYGRQHAKGLLRGGAPIIRGARIVLGPLAHLLVILGNRVTPGVSRGTSFASEEQLLSMVDEAASQDLIEEDDRELIHSVFDFTDTFVRAVMVPRTDMVTMSGTVTTEDAMRLFLDKGVSRIPIADDDADDITGVVYLKDLVQFAYRDERSWRDAPVSRIARPAVFVPESMKAETLLQQMKRDAVHVCLVVDEYGGVAGLVTLEDLIEELVGEIADEYDPRSSEVVDLGDGRYRVSARLGLDEVGELFGLELEDDDVDSVGGLLGKLLGRVPLPGATAEHGGLVFTGGTSRGRGRGLATVFVERSAALDAVDGAFVGTIPPLSGPIPTIKGES</sequence>
<dbReference type="CDD" id="cd04590">
    <property type="entry name" value="CBS_pair_CorC_HlyC_assoc"/>
    <property type="match status" value="1"/>
</dbReference>
<feature type="domain" description="CNNM transmembrane" evidence="13">
    <location>
        <begin position="1"/>
        <end position="184"/>
    </location>
</feature>
<dbReference type="Proteomes" id="UP001213972">
    <property type="component" value="Chromosome"/>
</dbReference>
<dbReference type="InterPro" id="IPR036318">
    <property type="entry name" value="FAD-bd_PCMH-like_sf"/>
</dbReference>
<evidence type="ECO:0000256" key="4">
    <source>
        <dbReference type="ARBA" id="ARBA00022692"/>
    </source>
</evidence>
<feature type="domain" description="CBS" evidence="12">
    <location>
        <begin position="203"/>
        <end position="262"/>
    </location>
</feature>
<evidence type="ECO:0000256" key="11">
    <source>
        <dbReference type="SAM" id="Phobius"/>
    </source>
</evidence>
<name>A0AAJ6B4S3_9MICO</name>
<dbReference type="InterPro" id="IPR044751">
    <property type="entry name" value="Ion_transp-like_CBS"/>
</dbReference>
<dbReference type="SUPFAM" id="SSF56176">
    <property type="entry name" value="FAD-binding/transporter-associated domain-like"/>
    <property type="match status" value="1"/>
</dbReference>
<dbReference type="PROSITE" id="PS51846">
    <property type="entry name" value="CNNM"/>
    <property type="match status" value="1"/>
</dbReference>
<evidence type="ECO:0000256" key="8">
    <source>
        <dbReference type="ARBA" id="ARBA00023136"/>
    </source>
</evidence>
<dbReference type="Gene3D" id="3.10.580.10">
    <property type="entry name" value="CBS-domain"/>
    <property type="match status" value="1"/>
</dbReference>
<protein>
    <submittedName>
        <fullName evidence="14">Hemolysin family protein</fullName>
    </submittedName>
</protein>
<dbReference type="PANTHER" id="PTHR22777:SF32">
    <property type="entry name" value="UPF0053 INNER MEMBRANE PROTEIN YFJD"/>
    <property type="match status" value="1"/>
</dbReference>
<dbReference type="EMBL" id="CP119321">
    <property type="protein sequence ID" value="WEK14419.1"/>
    <property type="molecule type" value="Genomic_DNA"/>
</dbReference>
<dbReference type="SMART" id="SM00116">
    <property type="entry name" value="CBS"/>
    <property type="match status" value="2"/>
</dbReference>
<dbReference type="SMART" id="SM01091">
    <property type="entry name" value="CorC_HlyC"/>
    <property type="match status" value="1"/>
</dbReference>
<dbReference type="Pfam" id="PF00571">
    <property type="entry name" value="CBS"/>
    <property type="match status" value="2"/>
</dbReference>
<dbReference type="InterPro" id="IPR000644">
    <property type="entry name" value="CBS_dom"/>
</dbReference>
<comment type="similarity">
    <text evidence="2">Belongs to the UPF0053 family.</text>
</comment>
<evidence type="ECO:0000313" key="15">
    <source>
        <dbReference type="Proteomes" id="UP001213972"/>
    </source>
</evidence>
<keyword evidence="7 9" id="KW-0129">CBS domain</keyword>
<dbReference type="PANTHER" id="PTHR22777">
    <property type="entry name" value="HEMOLYSIN-RELATED"/>
    <property type="match status" value="1"/>
</dbReference>
<reference evidence="14" key="1">
    <citation type="submission" date="2023-03" db="EMBL/GenBank/DDBJ databases">
        <title>Andean soil-derived lignocellulolytic bacterial consortium as a source of novel taxa and putative plastic-active enzymes.</title>
        <authorList>
            <person name="Diaz-Garcia L."/>
            <person name="Chuvochina M."/>
            <person name="Feuerriegel G."/>
            <person name="Bunk B."/>
            <person name="Sproer C."/>
            <person name="Streit W.R."/>
            <person name="Rodriguez L.M."/>
            <person name="Overmann J."/>
            <person name="Jimenez D.J."/>
        </authorList>
    </citation>
    <scope>NUCLEOTIDE SEQUENCE</scope>
    <source>
        <strain evidence="14">MAG 4610</strain>
    </source>
</reference>
<dbReference type="InterPro" id="IPR046342">
    <property type="entry name" value="CBS_dom_sf"/>
</dbReference>
<evidence type="ECO:0000256" key="7">
    <source>
        <dbReference type="ARBA" id="ARBA00023122"/>
    </source>
</evidence>
<dbReference type="FunFam" id="3.10.580.10:FF:000002">
    <property type="entry name" value="Magnesium/cobalt efflux protein CorC"/>
    <property type="match status" value="1"/>
</dbReference>
<dbReference type="InterPro" id="IPR005170">
    <property type="entry name" value="Transptr-assoc_dom"/>
</dbReference>
<keyword evidence="4 10" id="KW-0812">Transmembrane</keyword>
<evidence type="ECO:0000256" key="6">
    <source>
        <dbReference type="ARBA" id="ARBA00022989"/>
    </source>
</evidence>
<dbReference type="Pfam" id="PF03471">
    <property type="entry name" value="CorC_HlyC"/>
    <property type="match status" value="1"/>
</dbReference>
<gene>
    <name evidence="14" type="ORF">P0Y48_04230</name>
</gene>
<dbReference type="InterPro" id="IPR002550">
    <property type="entry name" value="CNNM"/>
</dbReference>
<dbReference type="PROSITE" id="PS51371">
    <property type="entry name" value="CBS"/>
    <property type="match status" value="2"/>
</dbReference>
<evidence type="ECO:0000256" key="2">
    <source>
        <dbReference type="ARBA" id="ARBA00006337"/>
    </source>
</evidence>
<accession>A0AAJ6B4S3</accession>
<evidence type="ECO:0000256" key="9">
    <source>
        <dbReference type="PROSITE-ProRule" id="PRU00703"/>
    </source>
</evidence>
<dbReference type="Pfam" id="PF01595">
    <property type="entry name" value="CNNM"/>
    <property type="match status" value="1"/>
</dbReference>
<organism evidence="14 15">
    <name type="scientific">Candidatus Microbacterium phytovorans</name>
    <dbReference type="NCBI Taxonomy" id="3121374"/>
    <lineage>
        <taxon>Bacteria</taxon>
        <taxon>Bacillati</taxon>
        <taxon>Actinomycetota</taxon>
        <taxon>Actinomycetes</taxon>
        <taxon>Micrococcales</taxon>
        <taxon>Microbacteriaceae</taxon>
        <taxon>Microbacterium</taxon>
    </lineage>
</organism>
<dbReference type="InterPro" id="IPR016169">
    <property type="entry name" value="FAD-bd_PCMH_sub2"/>
</dbReference>
<dbReference type="GO" id="GO:0050660">
    <property type="term" value="F:flavin adenine dinucleotide binding"/>
    <property type="evidence" value="ECO:0007669"/>
    <property type="project" value="InterPro"/>
</dbReference>
<keyword evidence="6 10" id="KW-1133">Transmembrane helix</keyword>
<evidence type="ECO:0000259" key="13">
    <source>
        <dbReference type="PROSITE" id="PS51846"/>
    </source>
</evidence>
<evidence type="ECO:0000256" key="1">
    <source>
        <dbReference type="ARBA" id="ARBA00004651"/>
    </source>
</evidence>
<keyword evidence="8 10" id="KW-0472">Membrane</keyword>
<keyword evidence="3" id="KW-1003">Cell membrane</keyword>
<comment type="subcellular location">
    <subcellularLocation>
        <location evidence="1">Cell membrane</location>
        <topology evidence="1">Multi-pass membrane protein</topology>
    </subcellularLocation>
</comment>
<evidence type="ECO:0000256" key="5">
    <source>
        <dbReference type="ARBA" id="ARBA00022737"/>
    </source>
</evidence>
<dbReference type="Gene3D" id="3.30.465.10">
    <property type="match status" value="1"/>
</dbReference>
<feature type="domain" description="CBS" evidence="12">
    <location>
        <begin position="271"/>
        <end position="328"/>
    </location>
</feature>
<evidence type="ECO:0000256" key="3">
    <source>
        <dbReference type="ARBA" id="ARBA00022475"/>
    </source>
</evidence>
<evidence type="ECO:0000313" key="14">
    <source>
        <dbReference type="EMBL" id="WEK14419.1"/>
    </source>
</evidence>